<gene>
    <name evidence="2" type="ORF">NCGR_LOCUS2787</name>
</gene>
<comment type="caution">
    <text evidence="2">The sequence shown here is derived from an EMBL/GenBank/DDBJ whole genome shotgun (WGS) entry which is preliminary data.</text>
</comment>
<feature type="region of interest" description="Disordered" evidence="1">
    <location>
        <begin position="99"/>
        <end position="121"/>
    </location>
</feature>
<dbReference type="AlphaFoldDB" id="A0A811MCI5"/>
<sequence>MDPVGSSRRPQSSRGGKGCGEASWDRRRRPRLRRRRRRLQLPHPYEVWSLLPLPWWRGNPVFFVTDARVLGLLHFFTRDACFQSLDLRAPALSQQRHAARGHRQRRHAVHAPQPRRGLRRQGAALDRVLERRGVRPPPPPRLVLLRGVHRVAAVLRQTRNPHWVDSYLDRLGHVLRQGGWRDTEVT</sequence>
<reference evidence="2" key="1">
    <citation type="submission" date="2020-10" db="EMBL/GenBank/DDBJ databases">
        <authorList>
            <person name="Han B."/>
            <person name="Lu T."/>
            <person name="Zhao Q."/>
            <person name="Huang X."/>
            <person name="Zhao Y."/>
        </authorList>
    </citation>
    <scope>NUCLEOTIDE SEQUENCE</scope>
</reference>
<feature type="compositionally biased region" description="Low complexity" evidence="1">
    <location>
        <begin position="1"/>
        <end position="14"/>
    </location>
</feature>
<dbReference type="Proteomes" id="UP000604825">
    <property type="component" value="Unassembled WGS sequence"/>
</dbReference>
<feature type="compositionally biased region" description="Basic residues" evidence="1">
    <location>
        <begin position="99"/>
        <end position="109"/>
    </location>
</feature>
<feature type="region of interest" description="Disordered" evidence="1">
    <location>
        <begin position="1"/>
        <end position="26"/>
    </location>
</feature>
<evidence type="ECO:0000256" key="1">
    <source>
        <dbReference type="SAM" id="MobiDB-lite"/>
    </source>
</evidence>
<proteinExistence type="predicted"/>
<name>A0A811MCI5_9POAL</name>
<organism evidence="2 3">
    <name type="scientific">Miscanthus lutarioriparius</name>
    <dbReference type="NCBI Taxonomy" id="422564"/>
    <lineage>
        <taxon>Eukaryota</taxon>
        <taxon>Viridiplantae</taxon>
        <taxon>Streptophyta</taxon>
        <taxon>Embryophyta</taxon>
        <taxon>Tracheophyta</taxon>
        <taxon>Spermatophyta</taxon>
        <taxon>Magnoliopsida</taxon>
        <taxon>Liliopsida</taxon>
        <taxon>Poales</taxon>
        <taxon>Poaceae</taxon>
        <taxon>PACMAD clade</taxon>
        <taxon>Panicoideae</taxon>
        <taxon>Andropogonodae</taxon>
        <taxon>Andropogoneae</taxon>
        <taxon>Saccharinae</taxon>
        <taxon>Miscanthus</taxon>
    </lineage>
</organism>
<dbReference type="EMBL" id="CAJGYO010000001">
    <property type="protein sequence ID" value="CAD6204837.1"/>
    <property type="molecule type" value="Genomic_DNA"/>
</dbReference>
<dbReference type="PANTHER" id="PTHR32011:SF2">
    <property type="entry name" value="OS08G0472400 PROTEIN"/>
    <property type="match status" value="1"/>
</dbReference>
<keyword evidence="3" id="KW-1185">Reference proteome</keyword>
<accession>A0A811MCI5</accession>
<evidence type="ECO:0000313" key="2">
    <source>
        <dbReference type="EMBL" id="CAD6204837.1"/>
    </source>
</evidence>
<protein>
    <submittedName>
        <fullName evidence="2">Uncharacterized protein</fullName>
    </submittedName>
</protein>
<evidence type="ECO:0000313" key="3">
    <source>
        <dbReference type="Proteomes" id="UP000604825"/>
    </source>
</evidence>
<dbReference type="PANTHER" id="PTHR32011">
    <property type="entry name" value="OS08G0472400 PROTEIN"/>
    <property type="match status" value="1"/>
</dbReference>